<dbReference type="EMBL" id="AVFL01000014">
    <property type="protein sequence ID" value="EWY39101.1"/>
    <property type="molecule type" value="Genomic_DNA"/>
</dbReference>
<dbReference type="STRING" id="1385369.N825_08845"/>
<keyword evidence="8" id="KW-1185">Reference proteome</keyword>
<protein>
    <recommendedName>
        <fullName evidence="6">Glucose-methanol-choline oxidoreductase N-terminal domain-containing protein</fullName>
    </recommendedName>
</protein>
<gene>
    <name evidence="7" type="ORF">N825_08845</name>
</gene>
<evidence type="ECO:0000256" key="3">
    <source>
        <dbReference type="ARBA" id="ARBA00022630"/>
    </source>
</evidence>
<dbReference type="Proteomes" id="UP000019486">
    <property type="component" value="Unassembled WGS sequence"/>
</dbReference>
<feature type="domain" description="Glucose-methanol-choline oxidoreductase N-terminal" evidence="6">
    <location>
        <begin position="254"/>
        <end position="268"/>
    </location>
</feature>
<dbReference type="PANTHER" id="PTHR11552">
    <property type="entry name" value="GLUCOSE-METHANOL-CHOLINE GMC OXIDOREDUCTASE"/>
    <property type="match status" value="1"/>
</dbReference>
<dbReference type="PROSITE" id="PS00624">
    <property type="entry name" value="GMC_OXRED_2"/>
    <property type="match status" value="1"/>
</dbReference>
<dbReference type="InterPro" id="IPR012132">
    <property type="entry name" value="GMC_OxRdtase"/>
</dbReference>
<evidence type="ECO:0000256" key="5">
    <source>
        <dbReference type="PIRSR" id="PIRSR000137-2"/>
    </source>
</evidence>
<dbReference type="GO" id="GO:0050660">
    <property type="term" value="F:flavin adenine dinucleotide binding"/>
    <property type="evidence" value="ECO:0007669"/>
    <property type="project" value="InterPro"/>
</dbReference>
<evidence type="ECO:0000313" key="8">
    <source>
        <dbReference type="Proteomes" id="UP000019486"/>
    </source>
</evidence>
<dbReference type="InterPro" id="IPR036188">
    <property type="entry name" value="FAD/NAD-bd_sf"/>
</dbReference>
<sequence length="510" mass="53656">MMGVASFDVLVIGAGSAGCVLAARLSEDAALRVCLIEAGDREDDPDIANPAAWGRLQGRGYDWAYETVPQEGTAGRVHAWPRGRLVGGSSCLHAMAHMRGHADDFRSWAAAGGRAWSHEALLPYFKASERFLGPASPVHGTDGPLPVWLPDAELHPLARAFMAAGEEAGHVRSGDHAVRFDGPAANSLTIRDGRRVSLADAYLPAAGERPNLTLLTCCVVDRIVLLGGRAIGADCLTRNGPATIVADRVVLAAGAIASPLILMRSGIGPADQLRDFGIDVALDQPEVGANLHDHLLCGNVYRARQPVAPSRTQHSESMMYLADRPGARPDRVVGCCVVPVASELFTAPAMGEAFTLLFGVTKPRSRGTIRLGGRDPGTPPVIDPAYLRDPTDRATMRDALLAAREIAAMPALAPWVAEEVLPGSNDVDEFIARGSITHHHPVGTCRMGPPGHGVVDGSLAVRGVEGLWIADASVIPEITCGPVNAPVVALAERAAAGLSGRVPWPERKVA</sequence>
<comment type="similarity">
    <text evidence="2">Belongs to the GMC oxidoreductase family.</text>
</comment>
<dbReference type="AlphaFoldDB" id="W9H2S8"/>
<evidence type="ECO:0000256" key="1">
    <source>
        <dbReference type="ARBA" id="ARBA00001974"/>
    </source>
</evidence>
<evidence type="ECO:0000256" key="4">
    <source>
        <dbReference type="ARBA" id="ARBA00022827"/>
    </source>
</evidence>
<dbReference type="SUPFAM" id="SSF54373">
    <property type="entry name" value="FAD-linked reductases, C-terminal domain"/>
    <property type="match status" value="1"/>
</dbReference>
<proteinExistence type="inferred from homology"/>
<dbReference type="SUPFAM" id="SSF51905">
    <property type="entry name" value="FAD/NAD(P)-binding domain"/>
    <property type="match status" value="1"/>
</dbReference>
<dbReference type="Pfam" id="PF05199">
    <property type="entry name" value="GMC_oxred_C"/>
    <property type="match status" value="1"/>
</dbReference>
<dbReference type="GO" id="GO:0016614">
    <property type="term" value="F:oxidoreductase activity, acting on CH-OH group of donors"/>
    <property type="evidence" value="ECO:0007669"/>
    <property type="project" value="InterPro"/>
</dbReference>
<dbReference type="PANTHER" id="PTHR11552:SF147">
    <property type="entry name" value="CHOLINE DEHYDROGENASE, MITOCHONDRIAL"/>
    <property type="match status" value="1"/>
</dbReference>
<dbReference type="Pfam" id="PF00732">
    <property type="entry name" value="GMC_oxred_N"/>
    <property type="match status" value="1"/>
</dbReference>
<keyword evidence="3" id="KW-0285">Flavoprotein</keyword>
<accession>W9H2S8</accession>
<evidence type="ECO:0000313" key="7">
    <source>
        <dbReference type="EMBL" id="EWY39101.1"/>
    </source>
</evidence>
<dbReference type="InterPro" id="IPR000172">
    <property type="entry name" value="GMC_OxRdtase_N"/>
</dbReference>
<feature type="binding site" evidence="5">
    <location>
        <position position="336"/>
    </location>
    <ligand>
        <name>substrate</name>
    </ligand>
</feature>
<comment type="cofactor">
    <cofactor evidence="1 5">
        <name>FAD</name>
        <dbReference type="ChEBI" id="CHEBI:57692"/>
    </cofactor>
</comment>
<evidence type="ECO:0000256" key="2">
    <source>
        <dbReference type="ARBA" id="ARBA00010790"/>
    </source>
</evidence>
<name>W9H2S8_9PROT</name>
<dbReference type="Gene3D" id="3.50.50.60">
    <property type="entry name" value="FAD/NAD(P)-binding domain"/>
    <property type="match status" value="1"/>
</dbReference>
<dbReference type="RefSeq" id="WP_037455559.1">
    <property type="nucleotide sequence ID" value="NZ_AVFL01000014.1"/>
</dbReference>
<dbReference type="PIRSF" id="PIRSF000137">
    <property type="entry name" value="Alcohol_oxidase"/>
    <property type="match status" value="1"/>
</dbReference>
<dbReference type="Gene3D" id="3.30.560.10">
    <property type="entry name" value="Glucose Oxidase, domain 3"/>
    <property type="match status" value="1"/>
</dbReference>
<feature type="binding site" evidence="5">
    <location>
        <position position="220"/>
    </location>
    <ligand>
        <name>FAD</name>
        <dbReference type="ChEBI" id="CHEBI:57692"/>
    </ligand>
</feature>
<comment type="caution">
    <text evidence="7">The sequence shown here is derived from an EMBL/GenBank/DDBJ whole genome shotgun (WGS) entry which is preliminary data.</text>
</comment>
<keyword evidence="4 5" id="KW-0274">FAD</keyword>
<evidence type="ECO:0000259" key="6">
    <source>
        <dbReference type="PROSITE" id="PS00624"/>
    </source>
</evidence>
<reference evidence="7 8" key="1">
    <citation type="submission" date="2013-08" db="EMBL/GenBank/DDBJ databases">
        <title>The genome sequence of Skermanella stibiiresistens.</title>
        <authorList>
            <person name="Zhu W."/>
            <person name="Wang G."/>
        </authorList>
    </citation>
    <scope>NUCLEOTIDE SEQUENCE [LARGE SCALE GENOMIC DNA]</scope>
    <source>
        <strain evidence="7 8">SB22</strain>
    </source>
</reference>
<organism evidence="7 8">
    <name type="scientific">Skermanella stibiiresistens SB22</name>
    <dbReference type="NCBI Taxonomy" id="1385369"/>
    <lineage>
        <taxon>Bacteria</taxon>
        <taxon>Pseudomonadati</taxon>
        <taxon>Pseudomonadota</taxon>
        <taxon>Alphaproteobacteria</taxon>
        <taxon>Rhodospirillales</taxon>
        <taxon>Azospirillaceae</taxon>
        <taxon>Skermanella</taxon>
    </lineage>
</organism>
<dbReference type="InterPro" id="IPR007867">
    <property type="entry name" value="GMC_OxRtase_C"/>
</dbReference>